<dbReference type="PANTHER" id="PTHR43399:SF4">
    <property type="entry name" value="CELL WALL-ASSOCIATED PROTEASE"/>
    <property type="match status" value="1"/>
</dbReference>
<keyword evidence="4 6" id="KW-0720">Serine protease</keyword>
<dbReference type="InterPro" id="IPR022398">
    <property type="entry name" value="Peptidase_S8_His-AS"/>
</dbReference>
<dbReference type="InterPro" id="IPR051048">
    <property type="entry name" value="Peptidase_S8/S53_subtilisin"/>
</dbReference>
<protein>
    <submittedName>
        <fullName evidence="11">Serine protease, subtilisin family</fullName>
    </submittedName>
</protein>
<dbReference type="PRINTS" id="PR00723">
    <property type="entry name" value="SUBTILISIN"/>
</dbReference>
<dbReference type="Gene3D" id="3.40.50.200">
    <property type="entry name" value="Peptidase S8/S53 domain"/>
    <property type="match status" value="1"/>
</dbReference>
<feature type="active site" description="Charge relay system" evidence="5 6">
    <location>
        <position position="215"/>
    </location>
</feature>
<evidence type="ECO:0000256" key="7">
    <source>
        <dbReference type="RuleBase" id="RU003355"/>
    </source>
</evidence>
<feature type="region of interest" description="Disordered" evidence="8">
    <location>
        <begin position="236"/>
        <end position="263"/>
    </location>
</feature>
<keyword evidence="12" id="KW-1185">Reference proteome</keyword>
<evidence type="ECO:0000256" key="3">
    <source>
        <dbReference type="ARBA" id="ARBA00022801"/>
    </source>
</evidence>
<dbReference type="InterPro" id="IPR000209">
    <property type="entry name" value="Peptidase_S8/S53_dom"/>
</dbReference>
<feature type="signal peptide" evidence="9">
    <location>
        <begin position="1"/>
        <end position="29"/>
    </location>
</feature>
<dbReference type="PROSITE" id="PS00137">
    <property type="entry name" value="SUBTILASE_HIS"/>
    <property type="match status" value="1"/>
</dbReference>
<keyword evidence="2 6" id="KW-0645">Protease</keyword>
<organism evidence="11 12">
    <name type="scientific">Kibdelosporangium aridum</name>
    <dbReference type="NCBI Taxonomy" id="2030"/>
    <lineage>
        <taxon>Bacteria</taxon>
        <taxon>Bacillati</taxon>
        <taxon>Actinomycetota</taxon>
        <taxon>Actinomycetes</taxon>
        <taxon>Pseudonocardiales</taxon>
        <taxon>Pseudonocardiaceae</taxon>
        <taxon>Kibdelosporangium</taxon>
    </lineage>
</organism>
<dbReference type="GO" id="GO:0005975">
    <property type="term" value="P:carbohydrate metabolic process"/>
    <property type="evidence" value="ECO:0007669"/>
    <property type="project" value="UniProtKB-ARBA"/>
</dbReference>
<dbReference type="Gene3D" id="2.60.40.10">
    <property type="entry name" value="Immunoglobulins"/>
    <property type="match status" value="1"/>
</dbReference>
<dbReference type="PROSITE" id="PS51892">
    <property type="entry name" value="SUBTILASE"/>
    <property type="match status" value="1"/>
</dbReference>
<feature type="domain" description="Peptidase S8/S53" evidence="10">
    <location>
        <begin position="206"/>
        <end position="470"/>
    </location>
</feature>
<proteinExistence type="inferred from homology"/>
<evidence type="ECO:0000313" key="11">
    <source>
        <dbReference type="EMBL" id="SMD26954.1"/>
    </source>
</evidence>
<dbReference type="InterPro" id="IPR023827">
    <property type="entry name" value="Peptidase_S8_Asp-AS"/>
</dbReference>
<dbReference type="SUPFAM" id="SSF52743">
    <property type="entry name" value="Subtilisin-like"/>
    <property type="match status" value="1"/>
</dbReference>
<dbReference type="InterPro" id="IPR023828">
    <property type="entry name" value="Peptidase_S8_Ser-AS"/>
</dbReference>
<dbReference type="PANTHER" id="PTHR43399">
    <property type="entry name" value="SUBTILISIN-RELATED"/>
    <property type="match status" value="1"/>
</dbReference>
<dbReference type="InterPro" id="IPR013783">
    <property type="entry name" value="Ig-like_fold"/>
</dbReference>
<evidence type="ECO:0000256" key="2">
    <source>
        <dbReference type="ARBA" id="ARBA00022670"/>
    </source>
</evidence>
<dbReference type="AlphaFoldDB" id="A0A1W2FYU5"/>
<evidence type="ECO:0000313" key="12">
    <source>
        <dbReference type="Proteomes" id="UP000192674"/>
    </source>
</evidence>
<dbReference type="Pfam" id="PF00082">
    <property type="entry name" value="Peptidase_S8"/>
    <property type="match status" value="1"/>
</dbReference>
<evidence type="ECO:0000256" key="1">
    <source>
        <dbReference type="ARBA" id="ARBA00011073"/>
    </source>
</evidence>
<feature type="chain" id="PRO_5012913092" evidence="9">
    <location>
        <begin position="30"/>
        <end position="1224"/>
    </location>
</feature>
<evidence type="ECO:0000256" key="9">
    <source>
        <dbReference type="SAM" id="SignalP"/>
    </source>
</evidence>
<dbReference type="InterPro" id="IPR015500">
    <property type="entry name" value="Peptidase_S8_subtilisin-rel"/>
</dbReference>
<dbReference type="GO" id="GO:0006508">
    <property type="term" value="P:proteolysis"/>
    <property type="evidence" value="ECO:0007669"/>
    <property type="project" value="UniProtKB-KW"/>
</dbReference>
<evidence type="ECO:0000256" key="5">
    <source>
        <dbReference type="PIRSR" id="PIRSR615500-1"/>
    </source>
</evidence>
<evidence type="ECO:0000256" key="8">
    <source>
        <dbReference type="SAM" id="MobiDB-lite"/>
    </source>
</evidence>
<feature type="active site" description="Charge relay system" evidence="5 6">
    <location>
        <position position="424"/>
    </location>
</feature>
<keyword evidence="3 6" id="KW-0378">Hydrolase</keyword>
<dbReference type="InterPro" id="IPR036852">
    <property type="entry name" value="Peptidase_S8/S53_dom_sf"/>
</dbReference>
<dbReference type="OrthoDB" id="9795680at2"/>
<gene>
    <name evidence="11" type="ORF">SAMN05661093_10541</name>
</gene>
<name>A0A1W2FYU5_KIBAR</name>
<dbReference type="PROSITE" id="PS00138">
    <property type="entry name" value="SUBTILASE_SER"/>
    <property type="match status" value="1"/>
</dbReference>
<accession>A0A1W2FYU5</accession>
<sequence length="1224" mass="129468">MSRSTRRWAATALVMVLPLALAPAGTAAAAPQAAAGSPTQVTLITGDKVALLGNSVQVTPAPRGRTVPFQEFTRHGDRYVVPDDAAMLIQSGRLDRELFNVTGLIRQGYDDAHTKSIPLLVEGSAVAARGTAPGGKVRRELPGLGMTAVDQGKADTGAFWRTVGGDARAKGGAVGKIWLNGKVKATLEQSVPQVGAPAAWQAGFTGDAVQVAVLDTGIDTDHPDLVGKVAQSKDFSGKGSVEDGHGHGTHVASTITGSGAASGGRYKGVAPGTTLAVGKVLADDGFATDDVVLAGMQWAAAEVRAKVVNMSLGSGPSDGTDPMSAAVNTLSRQYGTLFVIAAGNWGGEQTVSSPATADDALTVANVTKQDVLSPTSSRGPRLGDGALKPEIAAPGEAIVAARPAGVPPLGEPVGDAYQRIGGTSMATPHVAGAAAILAQQHPDWSGDRLKAALTSSAAPINANPFAVGTGRLDVARAIRTPVTATGSVSAYMPWPNQGAQKRLTVTWSNSGTTPITLDLQANATSANGQPAPDGLVSLAANSVTVPAGGNASVDVVVTAQADRAGTYSGIVSARTSDGAVSTRTAVSVRQQEAQYNLTATVLDRNGNPVQPNPNAPALAIINLDTGEFSRSQPGTVQLSKGRYAVHAAAETARPGQEPSLSFVSHPELLLDKDITQVFDARLSQPVSVEPDNAAARGGTHTMDLYNKIRDCSCTFGYYAEVDPRLQPMYAATLPGTRSDSFAFGQHRRANEPVLEVGANDGRPFQVNAKWYQSSDDAESLSLPAVHAGTGTAEEIAGVDLRGKLVVIDISRRFTTYEQIVQRSKGIKEAGGRLLWLNFLPDLPVTSVLGGGDIELLALPTLYSADSVTADRFIAYVKGGNATATYINRPFPTLRYELGYGVEHELTRPQVHKPKDRDLVPVRTSYYDNAPGEVRYIASREFFGSLLHSPSTQPAAAQQERTEYFTPGKWSVHWSSAWRGMLDDEMELRTGKSYRIAWNKAVAGPSFRGLTQTHVGEEPRPWGWRKDGVFDMWLPLYGDAAGRPRLQETFAGDDGLLSVYREGTLLQTTPVTDAVRVPVPDEAAAYRVTAEVHRTDPVWPLSKSVSGDWKFRSSATDEGKALPLLTVRYDPALNIRNQAPGGTGFSFPTYVERQDGTPRVATFTVDVSYDDGGTWQRAHTRRDGDRWTVSVKHPQSGYASLRANVTDKDGNSLQQTVIRAYQIGG</sequence>
<dbReference type="PROSITE" id="PS00136">
    <property type="entry name" value="SUBTILASE_ASP"/>
    <property type="match status" value="1"/>
</dbReference>
<keyword evidence="9" id="KW-0732">Signal</keyword>
<reference evidence="11 12" key="1">
    <citation type="submission" date="2017-04" db="EMBL/GenBank/DDBJ databases">
        <authorList>
            <person name="Afonso C.L."/>
            <person name="Miller P.J."/>
            <person name="Scott M.A."/>
            <person name="Spackman E."/>
            <person name="Goraichik I."/>
            <person name="Dimitrov K.M."/>
            <person name="Suarez D.L."/>
            <person name="Swayne D.E."/>
        </authorList>
    </citation>
    <scope>NUCLEOTIDE SEQUENCE [LARGE SCALE GENOMIC DNA]</scope>
    <source>
        <strain evidence="11 12">DSM 43828</strain>
    </source>
</reference>
<dbReference type="EMBL" id="FWXV01000018">
    <property type="protein sequence ID" value="SMD26954.1"/>
    <property type="molecule type" value="Genomic_DNA"/>
</dbReference>
<evidence type="ECO:0000259" key="10">
    <source>
        <dbReference type="Pfam" id="PF00082"/>
    </source>
</evidence>
<dbReference type="Proteomes" id="UP000192674">
    <property type="component" value="Unassembled WGS sequence"/>
</dbReference>
<evidence type="ECO:0000256" key="4">
    <source>
        <dbReference type="ARBA" id="ARBA00022825"/>
    </source>
</evidence>
<evidence type="ECO:0000256" key="6">
    <source>
        <dbReference type="PROSITE-ProRule" id="PRU01240"/>
    </source>
</evidence>
<dbReference type="RefSeq" id="WP_143447208.1">
    <property type="nucleotide sequence ID" value="NZ_FWXV01000018.1"/>
</dbReference>
<feature type="active site" description="Charge relay system" evidence="5 6">
    <location>
        <position position="247"/>
    </location>
</feature>
<dbReference type="GO" id="GO:0004252">
    <property type="term" value="F:serine-type endopeptidase activity"/>
    <property type="evidence" value="ECO:0007669"/>
    <property type="project" value="UniProtKB-UniRule"/>
</dbReference>
<comment type="similarity">
    <text evidence="1 6 7">Belongs to the peptidase S8 family.</text>
</comment>